<gene>
    <name evidence="2" type="ORF">SASPL_102975</name>
</gene>
<feature type="compositionally biased region" description="Basic residues" evidence="1">
    <location>
        <begin position="1"/>
        <end position="11"/>
    </location>
</feature>
<feature type="region of interest" description="Disordered" evidence="1">
    <location>
        <begin position="40"/>
        <end position="64"/>
    </location>
</feature>
<proteinExistence type="predicted"/>
<evidence type="ECO:0000313" key="2">
    <source>
        <dbReference type="EMBL" id="KAG6438042.1"/>
    </source>
</evidence>
<feature type="compositionally biased region" description="Basic and acidic residues" evidence="1">
    <location>
        <begin position="120"/>
        <end position="137"/>
    </location>
</feature>
<feature type="region of interest" description="Disordered" evidence="1">
    <location>
        <begin position="117"/>
        <end position="196"/>
    </location>
</feature>
<name>A0A8X9ADA3_SALSN</name>
<organism evidence="2">
    <name type="scientific">Salvia splendens</name>
    <name type="common">Scarlet sage</name>
    <dbReference type="NCBI Taxonomy" id="180675"/>
    <lineage>
        <taxon>Eukaryota</taxon>
        <taxon>Viridiplantae</taxon>
        <taxon>Streptophyta</taxon>
        <taxon>Embryophyta</taxon>
        <taxon>Tracheophyta</taxon>
        <taxon>Spermatophyta</taxon>
        <taxon>Magnoliopsida</taxon>
        <taxon>eudicotyledons</taxon>
        <taxon>Gunneridae</taxon>
        <taxon>Pentapetalae</taxon>
        <taxon>asterids</taxon>
        <taxon>lamiids</taxon>
        <taxon>Lamiales</taxon>
        <taxon>Lamiaceae</taxon>
        <taxon>Nepetoideae</taxon>
        <taxon>Mentheae</taxon>
        <taxon>Salviinae</taxon>
        <taxon>Salvia</taxon>
        <taxon>Salvia subgen. Calosphace</taxon>
        <taxon>core Calosphace</taxon>
    </lineage>
</organism>
<evidence type="ECO:0000313" key="3">
    <source>
        <dbReference type="Proteomes" id="UP000298416"/>
    </source>
</evidence>
<keyword evidence="3" id="KW-1185">Reference proteome</keyword>
<reference evidence="2" key="1">
    <citation type="submission" date="2018-01" db="EMBL/GenBank/DDBJ databases">
        <authorList>
            <person name="Mao J.F."/>
        </authorList>
    </citation>
    <scope>NUCLEOTIDE SEQUENCE</scope>
    <source>
        <strain evidence="2">Huo1</strain>
        <tissue evidence="2">Leaf</tissue>
    </source>
</reference>
<evidence type="ECO:0000256" key="1">
    <source>
        <dbReference type="SAM" id="MobiDB-lite"/>
    </source>
</evidence>
<comment type="caution">
    <text evidence="2">The sequence shown here is derived from an EMBL/GenBank/DDBJ whole genome shotgun (WGS) entry which is preliminary data.</text>
</comment>
<feature type="compositionally biased region" description="Low complexity" evidence="1">
    <location>
        <begin position="48"/>
        <end position="58"/>
    </location>
</feature>
<feature type="region of interest" description="Disordered" evidence="1">
    <location>
        <begin position="1"/>
        <end position="23"/>
    </location>
</feature>
<protein>
    <submittedName>
        <fullName evidence="2">Uncharacterized protein</fullName>
    </submittedName>
</protein>
<dbReference type="Proteomes" id="UP000298416">
    <property type="component" value="Unassembled WGS sequence"/>
</dbReference>
<accession>A0A8X9ADA3</accession>
<reference evidence="2" key="2">
    <citation type="submission" date="2020-08" db="EMBL/GenBank/DDBJ databases">
        <title>Plant Genome Project.</title>
        <authorList>
            <person name="Zhang R.-G."/>
        </authorList>
    </citation>
    <scope>NUCLEOTIDE SEQUENCE</scope>
    <source>
        <strain evidence="2">Huo1</strain>
        <tissue evidence="2">Leaf</tissue>
    </source>
</reference>
<feature type="compositionally biased region" description="Basic and acidic residues" evidence="1">
    <location>
        <begin position="170"/>
        <end position="179"/>
    </location>
</feature>
<dbReference type="AlphaFoldDB" id="A0A8X9ADA3"/>
<dbReference type="EMBL" id="PNBA02000001">
    <property type="protein sequence ID" value="KAG6438042.1"/>
    <property type="molecule type" value="Genomic_DNA"/>
</dbReference>
<sequence length="217" mass="24384">MCKNPQMKHKYSSPDGDDDAREDQMHSCWGRFKLVFSRSRNQRKLKDSSSNNNNNSSSFISFPFLKSTKRGKQSEAFRYSPLSYAQNFDDGIEWETDDPDFRGFTSRVTDGIISRQPRNAVHEREDGSDHRGKEQFHPEVIPESDDAEKSDGESMIGEGIVAGEDEVDSEREAGGLRAERSRKRPRLEHGGAAGGSAGQELDLLLLITLCWIAIINA</sequence>